<evidence type="ECO:0000313" key="3">
    <source>
        <dbReference type="Proteomes" id="UP000095751"/>
    </source>
</evidence>
<proteinExistence type="predicted"/>
<evidence type="ECO:0000313" key="2">
    <source>
        <dbReference type="EMBL" id="OEU23057.1"/>
    </source>
</evidence>
<dbReference type="Gene3D" id="3.90.1150.160">
    <property type="match status" value="1"/>
</dbReference>
<gene>
    <name evidence="2" type="ORF">FRACYDRAFT_233224</name>
</gene>
<feature type="region of interest" description="Disordered" evidence="1">
    <location>
        <begin position="237"/>
        <end position="260"/>
    </location>
</feature>
<sequence>MTKKLGRLSSSIRTEYDGLGMLTKKRVEEESTTCFTQRPKDMNCDIGHYKDETIECLKREVLRLRDSQSNYYATNLTCNKNFVDGHGHIPEHGTGAAQCKEQLVQIHELDNRPRLNTSSYVNVVFEEEEKAVGEFHWYVGAYRLSFEDFTKGEAEPGPLCKDEPEDASMFRVVFKSNLTMSMADDLFSRLVELIDHWKIEAKDEDGDTFQVDVATDKRGAFKKQKKRYVSMREAMQRRSSMNSATNFKGPQPYSNGHSAC</sequence>
<dbReference type="Proteomes" id="UP000095751">
    <property type="component" value="Unassembled WGS sequence"/>
</dbReference>
<name>A0A1E7FY34_9STRA</name>
<organism evidence="2 3">
    <name type="scientific">Fragilariopsis cylindrus CCMP1102</name>
    <dbReference type="NCBI Taxonomy" id="635003"/>
    <lineage>
        <taxon>Eukaryota</taxon>
        <taxon>Sar</taxon>
        <taxon>Stramenopiles</taxon>
        <taxon>Ochrophyta</taxon>
        <taxon>Bacillariophyta</taxon>
        <taxon>Bacillariophyceae</taxon>
        <taxon>Bacillariophycidae</taxon>
        <taxon>Bacillariales</taxon>
        <taxon>Bacillariaceae</taxon>
        <taxon>Fragilariopsis</taxon>
    </lineage>
</organism>
<dbReference type="AlphaFoldDB" id="A0A1E7FY34"/>
<dbReference type="InParanoid" id="A0A1E7FY34"/>
<evidence type="ECO:0000256" key="1">
    <source>
        <dbReference type="SAM" id="MobiDB-lite"/>
    </source>
</evidence>
<protein>
    <submittedName>
        <fullName evidence="2">Uncharacterized protein</fullName>
    </submittedName>
</protein>
<dbReference type="KEGG" id="fcy:FRACYDRAFT_233224"/>
<dbReference type="EMBL" id="KV784353">
    <property type="protein sequence ID" value="OEU23057.1"/>
    <property type="molecule type" value="Genomic_DNA"/>
</dbReference>
<dbReference type="OrthoDB" id="5152799at2759"/>
<reference evidence="2 3" key="1">
    <citation type="submission" date="2016-09" db="EMBL/GenBank/DDBJ databases">
        <title>Extensive genetic diversity and differential bi-allelic expression allows diatom success in the polar Southern Ocean.</title>
        <authorList>
            <consortium name="DOE Joint Genome Institute"/>
            <person name="Mock T."/>
            <person name="Otillar R.P."/>
            <person name="Strauss J."/>
            <person name="Dupont C."/>
            <person name="Frickenhaus S."/>
            <person name="Maumus F."/>
            <person name="Mcmullan M."/>
            <person name="Sanges R."/>
            <person name="Schmutz J."/>
            <person name="Toseland A."/>
            <person name="Valas R."/>
            <person name="Veluchamy A."/>
            <person name="Ward B.J."/>
            <person name="Allen A."/>
            <person name="Barry K."/>
            <person name="Falciatore A."/>
            <person name="Ferrante M."/>
            <person name="Fortunato A.E."/>
            <person name="Gloeckner G."/>
            <person name="Gruber A."/>
            <person name="Hipkin R."/>
            <person name="Janech M."/>
            <person name="Kroth P."/>
            <person name="Leese F."/>
            <person name="Lindquist E."/>
            <person name="Lyon B.R."/>
            <person name="Martin J."/>
            <person name="Mayer C."/>
            <person name="Parker M."/>
            <person name="Quesneville H."/>
            <person name="Raymond J."/>
            <person name="Uhlig C."/>
            <person name="Valentin K.U."/>
            <person name="Worden A.Z."/>
            <person name="Armbrust E.V."/>
            <person name="Bowler C."/>
            <person name="Green B."/>
            <person name="Moulton V."/>
            <person name="Van Oosterhout C."/>
            <person name="Grigoriev I."/>
        </authorList>
    </citation>
    <scope>NUCLEOTIDE SEQUENCE [LARGE SCALE GENOMIC DNA]</scope>
    <source>
        <strain evidence="2 3">CCMP1102</strain>
    </source>
</reference>
<keyword evidence="3" id="KW-1185">Reference proteome</keyword>
<accession>A0A1E7FY34</accession>